<accession>A0A9Q0RR30</accession>
<feature type="region of interest" description="Disordered" evidence="1">
    <location>
        <begin position="158"/>
        <end position="179"/>
    </location>
</feature>
<dbReference type="OMA" id="MIFCGRV"/>
<feature type="region of interest" description="Disordered" evidence="1">
    <location>
        <begin position="868"/>
        <end position="904"/>
    </location>
</feature>
<dbReference type="InterPro" id="IPR000626">
    <property type="entry name" value="Ubiquitin-like_dom"/>
</dbReference>
<feature type="region of interest" description="Disordered" evidence="1">
    <location>
        <begin position="822"/>
        <end position="847"/>
    </location>
</feature>
<name>A0A9Q0RR30_BLOTA</name>
<feature type="compositionally biased region" description="Low complexity" evidence="1">
    <location>
        <begin position="304"/>
        <end position="327"/>
    </location>
</feature>
<dbReference type="InterPro" id="IPR029071">
    <property type="entry name" value="Ubiquitin-like_domsf"/>
</dbReference>
<protein>
    <recommendedName>
        <fullName evidence="2">Ubiquitin-like domain-containing protein</fullName>
    </recommendedName>
</protein>
<feature type="compositionally biased region" description="Low complexity" evidence="1">
    <location>
        <begin position="420"/>
        <end position="455"/>
    </location>
</feature>
<dbReference type="Gene3D" id="3.10.20.90">
    <property type="entry name" value="Phosphatidylinositol 3-kinase Catalytic Subunit, Chain A, domain 1"/>
    <property type="match status" value="1"/>
</dbReference>
<proteinExistence type="predicted"/>
<feature type="region of interest" description="Disordered" evidence="1">
    <location>
        <begin position="89"/>
        <end position="120"/>
    </location>
</feature>
<feature type="compositionally biased region" description="Polar residues" evidence="1">
    <location>
        <begin position="386"/>
        <end position="419"/>
    </location>
</feature>
<dbReference type="GO" id="GO:0036503">
    <property type="term" value="P:ERAD pathway"/>
    <property type="evidence" value="ECO:0007669"/>
    <property type="project" value="TreeGrafter"/>
</dbReference>
<feature type="region of interest" description="Disordered" evidence="1">
    <location>
        <begin position="304"/>
        <end position="342"/>
    </location>
</feature>
<feature type="compositionally biased region" description="Polar residues" evidence="1">
    <location>
        <begin position="331"/>
        <end position="342"/>
    </location>
</feature>
<keyword evidence="4" id="KW-1185">Reference proteome</keyword>
<dbReference type="GO" id="GO:0031593">
    <property type="term" value="F:polyubiquitin modification-dependent protein binding"/>
    <property type="evidence" value="ECO:0007669"/>
    <property type="project" value="TreeGrafter"/>
</dbReference>
<dbReference type="PROSITE" id="PS50053">
    <property type="entry name" value="UBIQUITIN_2"/>
    <property type="match status" value="1"/>
</dbReference>
<evidence type="ECO:0000259" key="2">
    <source>
        <dbReference type="PROSITE" id="PS50053"/>
    </source>
</evidence>
<gene>
    <name evidence="3" type="ORF">RDWZM_001141</name>
</gene>
<feature type="compositionally biased region" description="Low complexity" evidence="1">
    <location>
        <begin position="97"/>
        <end position="116"/>
    </location>
</feature>
<dbReference type="PRINTS" id="PR00348">
    <property type="entry name" value="UBIQUITIN"/>
</dbReference>
<feature type="compositionally biased region" description="Low complexity" evidence="1">
    <location>
        <begin position="158"/>
        <end position="172"/>
    </location>
</feature>
<dbReference type="AlphaFoldDB" id="A0A9Q0RR30"/>
<evidence type="ECO:0000256" key="1">
    <source>
        <dbReference type="SAM" id="MobiDB-lite"/>
    </source>
</evidence>
<evidence type="ECO:0000313" key="4">
    <source>
        <dbReference type="Proteomes" id="UP001142055"/>
    </source>
</evidence>
<dbReference type="FunFam" id="3.10.20.90:FF:000154">
    <property type="entry name" value="Large proline-rich protein BAG6"/>
    <property type="match status" value="1"/>
</dbReference>
<dbReference type="SUPFAM" id="SSF54236">
    <property type="entry name" value="Ubiquitin-like"/>
    <property type="match status" value="1"/>
</dbReference>
<evidence type="ECO:0000313" key="3">
    <source>
        <dbReference type="EMBL" id="KAJ6222596.1"/>
    </source>
</evidence>
<feature type="region of interest" description="Disordered" evidence="1">
    <location>
        <begin position="379"/>
        <end position="457"/>
    </location>
</feature>
<sequence length="904" mass="101956">MDESKKSNSSNDEVSVTDLIEITIKTIDSKNFQFQVENDIPLRTFKEQIAEQVGIEPENQRMIFCGRVLSDDKSLKDYNIDNGKVIHLVKKTPPLPRNNSNSSGNNTSTTNSSNDQSRNRRIHSYRSDDGHIVMGTIQLEPQSQILNQMVRQLFSAGRSEANAGASSSSNGNTTEDPVRDRLTQVRRFLSYINTNFQILEHPDVFPRTYGRPDEQFDQTVTYDDYQNLFNQFFSSFERMRTRMSTYLNQLRDHSSSMTEQQRMDFQNNHSILMRISHHLSHTLHLLTDFNIDYSNPNLPLTLNVSEPVPNSSTSTSTTQNSQPQVSVEISAATTTSSSMPRFSSQYMQSPMVIMEVDANVSNLPRNILSGLRGFNFSFPDDVMPNPQGNSTGQSSENQSTAEPAAASSNQTSGTENNNAPSTTGPCTTTSTTTTQSNSSTTNTNPTTSGSGNNETHVTITTSQDFGRFDPFLNCNSPYTIPEVRSAANLNRVDLMQIVNQLSDVSNFDDALSSIPDEEHPLSIPLYNLFQNSRNSESASSQVAEFFNLIQFIIRQLNNQSNEMNSVEFATTPTSTRISDYLLNLNFFRNSEEPSFVSDMLYTFFKNLNFEDALNIINSEFDGFQRFQEPFRNLIRIYFLKLNESIALDNIRAGVTNHTRNNHNLFDSLFIESPSNPGISLIRSFENFINGAFSDFLFKIMQSSSGENFENDFMAALRTLISNFIQFCRVCFPNGHFAISNILTNYFARHVLLNETIASFLTSMITELVLSYSSTLVDDQEIVDQVQQYIVYSNGNKNGMQMETSDIDGQSTSNDSEVEFADAVSDFPSTSSSQKAELPKTEEEMSQGNWQNIVPNEWVPIINEDIKKQKNIDKSHQPPFSDAYLNGMSKKRRLEHKPDDDESCD</sequence>
<dbReference type="PANTHER" id="PTHR15204:SF0">
    <property type="entry name" value="LARGE PROLINE-RICH PROTEIN BAG6"/>
    <property type="match status" value="1"/>
</dbReference>
<dbReference type="InterPro" id="IPR019956">
    <property type="entry name" value="Ubiquitin_dom"/>
</dbReference>
<dbReference type="GO" id="GO:0071818">
    <property type="term" value="C:BAT3 complex"/>
    <property type="evidence" value="ECO:0007669"/>
    <property type="project" value="TreeGrafter"/>
</dbReference>
<dbReference type="PANTHER" id="PTHR15204">
    <property type="entry name" value="LARGE PROLINE-RICH PROTEIN BAG6"/>
    <property type="match status" value="1"/>
</dbReference>
<dbReference type="EMBL" id="JAPWDV010000001">
    <property type="protein sequence ID" value="KAJ6222596.1"/>
    <property type="molecule type" value="Genomic_DNA"/>
</dbReference>
<dbReference type="Proteomes" id="UP001142055">
    <property type="component" value="Chromosome 1"/>
</dbReference>
<feature type="domain" description="Ubiquitin-like" evidence="2">
    <location>
        <begin position="20"/>
        <end position="91"/>
    </location>
</feature>
<dbReference type="Pfam" id="PF00240">
    <property type="entry name" value="ubiquitin"/>
    <property type="match status" value="1"/>
</dbReference>
<organism evidence="3 4">
    <name type="scientific">Blomia tropicalis</name>
    <name type="common">Mite</name>
    <dbReference type="NCBI Taxonomy" id="40697"/>
    <lineage>
        <taxon>Eukaryota</taxon>
        <taxon>Metazoa</taxon>
        <taxon>Ecdysozoa</taxon>
        <taxon>Arthropoda</taxon>
        <taxon>Chelicerata</taxon>
        <taxon>Arachnida</taxon>
        <taxon>Acari</taxon>
        <taxon>Acariformes</taxon>
        <taxon>Sarcoptiformes</taxon>
        <taxon>Astigmata</taxon>
        <taxon>Glycyphagoidea</taxon>
        <taxon>Echimyopodidae</taxon>
        <taxon>Blomia</taxon>
    </lineage>
</organism>
<reference evidence="3" key="1">
    <citation type="submission" date="2022-12" db="EMBL/GenBank/DDBJ databases">
        <title>Genome assemblies of Blomia tropicalis.</title>
        <authorList>
            <person name="Cui Y."/>
        </authorList>
    </citation>
    <scope>NUCLEOTIDE SEQUENCE</scope>
    <source>
        <tissue evidence="3">Adult mites</tissue>
    </source>
</reference>
<dbReference type="GO" id="GO:0051787">
    <property type="term" value="F:misfolded protein binding"/>
    <property type="evidence" value="ECO:0007669"/>
    <property type="project" value="TreeGrafter"/>
</dbReference>
<comment type="caution">
    <text evidence="3">The sequence shown here is derived from an EMBL/GenBank/DDBJ whole genome shotgun (WGS) entry which is preliminary data.</text>
</comment>
<dbReference type="SMART" id="SM00213">
    <property type="entry name" value="UBQ"/>
    <property type="match status" value="1"/>
</dbReference>